<dbReference type="RefSeq" id="WP_188744338.1">
    <property type="nucleotide sequence ID" value="NZ_BAABFW010000012.1"/>
</dbReference>
<evidence type="ECO:0008006" key="3">
    <source>
        <dbReference type="Google" id="ProtNLM"/>
    </source>
</evidence>
<proteinExistence type="predicted"/>
<sequence>MRYALAADVGLEASGDAIYLAPLPDGPILALDGVAALIFTEATQGNREHLVDRVVAQVDGPVEEIAFHVDAFVHDLVARGLLVEEAA</sequence>
<comment type="caution">
    <text evidence="1">The sequence shown here is derived from an EMBL/GenBank/DDBJ whole genome shotgun (WGS) entry which is preliminary data.</text>
</comment>
<dbReference type="EMBL" id="BMMD01000022">
    <property type="protein sequence ID" value="GGJ90447.1"/>
    <property type="molecule type" value="Genomic_DNA"/>
</dbReference>
<dbReference type="Pfam" id="PF05402">
    <property type="entry name" value="PqqD"/>
    <property type="match status" value="1"/>
</dbReference>
<accession>A0A917PT06</accession>
<dbReference type="InterPro" id="IPR008792">
    <property type="entry name" value="PQQD"/>
</dbReference>
<gene>
    <name evidence="1" type="ORF">GCM10011372_31250</name>
</gene>
<name>A0A917PT06_9MICO</name>
<reference evidence="1" key="2">
    <citation type="submission" date="2020-09" db="EMBL/GenBank/DDBJ databases">
        <authorList>
            <person name="Sun Q."/>
            <person name="Zhou Y."/>
        </authorList>
    </citation>
    <scope>NUCLEOTIDE SEQUENCE</scope>
    <source>
        <strain evidence="1">CGMCC 1.8984</strain>
    </source>
</reference>
<dbReference type="Proteomes" id="UP000636956">
    <property type="component" value="Unassembled WGS sequence"/>
</dbReference>
<dbReference type="AlphaFoldDB" id="A0A917PT06"/>
<keyword evidence="2" id="KW-1185">Reference proteome</keyword>
<reference evidence="1" key="1">
    <citation type="journal article" date="2014" name="Int. J. Syst. Evol. Microbiol.">
        <title>Complete genome sequence of Corynebacterium casei LMG S-19264T (=DSM 44701T), isolated from a smear-ripened cheese.</title>
        <authorList>
            <consortium name="US DOE Joint Genome Institute (JGI-PGF)"/>
            <person name="Walter F."/>
            <person name="Albersmeier A."/>
            <person name="Kalinowski J."/>
            <person name="Ruckert C."/>
        </authorList>
    </citation>
    <scope>NUCLEOTIDE SEQUENCE</scope>
    <source>
        <strain evidence="1">CGMCC 1.8984</strain>
    </source>
</reference>
<evidence type="ECO:0000313" key="1">
    <source>
        <dbReference type="EMBL" id="GGJ90447.1"/>
    </source>
</evidence>
<evidence type="ECO:0000313" key="2">
    <source>
        <dbReference type="Proteomes" id="UP000636956"/>
    </source>
</evidence>
<organism evidence="1 2">
    <name type="scientific">Agromyces bauzanensis</name>
    <dbReference type="NCBI Taxonomy" id="1308924"/>
    <lineage>
        <taxon>Bacteria</taxon>
        <taxon>Bacillati</taxon>
        <taxon>Actinomycetota</taxon>
        <taxon>Actinomycetes</taxon>
        <taxon>Micrococcales</taxon>
        <taxon>Microbacteriaceae</taxon>
        <taxon>Agromyces</taxon>
    </lineage>
</organism>
<protein>
    <recommendedName>
        <fullName evidence="3">PqqD family protein</fullName>
    </recommendedName>
</protein>